<keyword evidence="8" id="KW-0408">Iron</keyword>
<gene>
    <name evidence="12" type="ORF">E5K04_00875</name>
</gene>
<evidence type="ECO:0000313" key="12">
    <source>
        <dbReference type="EMBL" id="TIC87000.1"/>
    </source>
</evidence>
<dbReference type="InterPro" id="IPR006963">
    <property type="entry name" value="Mopterin_OxRdtase_4Fe-4S_dom"/>
</dbReference>
<dbReference type="Gene3D" id="1.10.10.1100">
    <property type="entry name" value="BFD-like [2Fe-2S]-binding domain"/>
    <property type="match status" value="1"/>
</dbReference>
<evidence type="ECO:0000256" key="3">
    <source>
        <dbReference type="ARBA" id="ARBA00008747"/>
    </source>
</evidence>
<evidence type="ECO:0000256" key="8">
    <source>
        <dbReference type="ARBA" id="ARBA00023004"/>
    </source>
</evidence>
<dbReference type="Gene3D" id="3.40.50.740">
    <property type="match status" value="1"/>
</dbReference>
<dbReference type="Pfam" id="PF01568">
    <property type="entry name" value="Molydop_binding"/>
    <property type="match status" value="1"/>
</dbReference>
<dbReference type="OrthoDB" id="9810782at2"/>
<dbReference type="Gene3D" id="2.40.40.20">
    <property type="match status" value="1"/>
</dbReference>
<evidence type="ECO:0000256" key="10">
    <source>
        <dbReference type="ARBA" id="ARBA00023063"/>
    </source>
</evidence>
<keyword evidence="4" id="KW-0004">4Fe-4S</keyword>
<dbReference type="EMBL" id="STGJ01000001">
    <property type="protein sequence ID" value="TIC87000.1"/>
    <property type="molecule type" value="Genomic_DNA"/>
</dbReference>
<dbReference type="GO" id="GO:0016491">
    <property type="term" value="F:oxidoreductase activity"/>
    <property type="evidence" value="ECO:0007669"/>
    <property type="project" value="UniProtKB-KW"/>
</dbReference>
<dbReference type="GO" id="GO:1990204">
    <property type="term" value="C:oxidoreductase complex"/>
    <property type="evidence" value="ECO:0007669"/>
    <property type="project" value="UniProtKB-ARBA"/>
</dbReference>
<keyword evidence="5" id="KW-0500">Molybdenum</keyword>
<dbReference type="PROSITE" id="PS51669">
    <property type="entry name" value="4FE4S_MOW_BIS_MGD"/>
    <property type="match status" value="1"/>
</dbReference>
<dbReference type="InterPro" id="IPR006656">
    <property type="entry name" value="Mopterin_OxRdtase"/>
</dbReference>
<accession>A0A4T0V5G9</accession>
<evidence type="ECO:0000256" key="5">
    <source>
        <dbReference type="ARBA" id="ARBA00022505"/>
    </source>
</evidence>
<proteinExistence type="inferred from homology"/>
<evidence type="ECO:0000313" key="13">
    <source>
        <dbReference type="Proteomes" id="UP000308891"/>
    </source>
</evidence>
<dbReference type="GO" id="GO:0016020">
    <property type="term" value="C:membrane"/>
    <property type="evidence" value="ECO:0007669"/>
    <property type="project" value="TreeGrafter"/>
</dbReference>
<comment type="cofactor">
    <cofactor evidence="1">
        <name>Mo-bis(molybdopterin guanine dinucleotide)</name>
        <dbReference type="ChEBI" id="CHEBI:60539"/>
    </cofactor>
</comment>
<feature type="domain" description="4Fe-4S Mo/W bis-MGD-type" evidence="11">
    <location>
        <begin position="9"/>
        <end position="65"/>
    </location>
</feature>
<dbReference type="SMART" id="SM00926">
    <property type="entry name" value="Molybdop_Fe4S4"/>
    <property type="match status" value="1"/>
</dbReference>
<comment type="cofactor">
    <cofactor evidence="2">
        <name>[4Fe-4S] cluster</name>
        <dbReference type="ChEBI" id="CHEBI:49883"/>
    </cofactor>
</comment>
<protein>
    <submittedName>
        <fullName evidence="12">Nitrate reductase</fullName>
    </submittedName>
</protein>
<name>A0A4T0V5G9_9NEIS</name>
<dbReference type="SUPFAM" id="SSF50692">
    <property type="entry name" value="ADC-like"/>
    <property type="match status" value="1"/>
</dbReference>
<evidence type="ECO:0000256" key="9">
    <source>
        <dbReference type="ARBA" id="ARBA00023014"/>
    </source>
</evidence>
<dbReference type="InterPro" id="IPR009010">
    <property type="entry name" value="Asp_de-COase-like_dom_sf"/>
</dbReference>
<dbReference type="Pfam" id="PF00384">
    <property type="entry name" value="Molybdopterin"/>
    <property type="match status" value="1"/>
</dbReference>
<comment type="similarity">
    <text evidence="3">Belongs to the prokaryotic molybdopterin-containing oxidoreductase family. NasA/NapA/NarB subfamily.</text>
</comment>
<keyword evidence="6" id="KW-0479">Metal-binding</keyword>
<dbReference type="InterPro" id="IPR041957">
    <property type="entry name" value="CT_Nitrate-R-NapA-like"/>
</dbReference>
<comment type="caution">
    <text evidence="12">The sequence shown here is derived from an EMBL/GenBank/DDBJ whole genome shotgun (WGS) entry which is preliminary data.</text>
</comment>
<evidence type="ECO:0000256" key="4">
    <source>
        <dbReference type="ARBA" id="ARBA00022485"/>
    </source>
</evidence>
<dbReference type="GO" id="GO:0043546">
    <property type="term" value="F:molybdopterin cofactor binding"/>
    <property type="evidence" value="ECO:0007669"/>
    <property type="project" value="InterPro"/>
</dbReference>
<dbReference type="RefSeq" id="WP_136551011.1">
    <property type="nucleotide sequence ID" value="NZ_STGJ01000001.1"/>
</dbReference>
<dbReference type="Gene3D" id="3.40.228.10">
    <property type="entry name" value="Dimethylsulfoxide Reductase, domain 2"/>
    <property type="match status" value="1"/>
</dbReference>
<dbReference type="GO" id="GO:0051539">
    <property type="term" value="F:4 iron, 4 sulfur cluster binding"/>
    <property type="evidence" value="ECO:0007669"/>
    <property type="project" value="UniProtKB-KW"/>
</dbReference>
<dbReference type="PANTHER" id="PTHR43105">
    <property type="entry name" value="RESPIRATORY NITRATE REDUCTASE"/>
    <property type="match status" value="1"/>
</dbReference>
<evidence type="ECO:0000256" key="1">
    <source>
        <dbReference type="ARBA" id="ARBA00001942"/>
    </source>
</evidence>
<dbReference type="PROSITE" id="PS00551">
    <property type="entry name" value="MOLYBDOPTERIN_PROK_1"/>
    <property type="match status" value="1"/>
</dbReference>
<dbReference type="Proteomes" id="UP000308891">
    <property type="component" value="Unassembled WGS sequence"/>
</dbReference>
<dbReference type="GO" id="GO:0042128">
    <property type="term" value="P:nitrate assimilation"/>
    <property type="evidence" value="ECO:0007669"/>
    <property type="project" value="UniProtKB-KW"/>
</dbReference>
<dbReference type="SUPFAM" id="SSF53706">
    <property type="entry name" value="Formate dehydrogenase/DMSO reductase, domains 1-3"/>
    <property type="match status" value="1"/>
</dbReference>
<evidence type="ECO:0000259" key="11">
    <source>
        <dbReference type="PROSITE" id="PS51669"/>
    </source>
</evidence>
<dbReference type="Pfam" id="PF04879">
    <property type="entry name" value="Molybdop_Fe4S4"/>
    <property type="match status" value="1"/>
</dbReference>
<keyword evidence="9" id="KW-0411">Iron-sulfur</keyword>
<dbReference type="GO" id="GO:0046872">
    <property type="term" value="F:metal ion binding"/>
    <property type="evidence" value="ECO:0007669"/>
    <property type="project" value="UniProtKB-KW"/>
</dbReference>
<dbReference type="AlphaFoldDB" id="A0A4T0V5G9"/>
<dbReference type="InterPro" id="IPR007419">
    <property type="entry name" value="BFD-like_2Fe2S-bd_dom"/>
</dbReference>
<dbReference type="CDD" id="cd02791">
    <property type="entry name" value="MopB_CT_Nitrate-R-NapA-like"/>
    <property type="match status" value="1"/>
</dbReference>
<keyword evidence="10" id="KW-0534">Nitrate assimilation</keyword>
<keyword evidence="7" id="KW-0560">Oxidoreductase</keyword>
<dbReference type="Pfam" id="PF04324">
    <property type="entry name" value="Fer2_BFD"/>
    <property type="match status" value="1"/>
</dbReference>
<evidence type="ECO:0000256" key="2">
    <source>
        <dbReference type="ARBA" id="ARBA00001966"/>
    </source>
</evidence>
<evidence type="ECO:0000256" key="6">
    <source>
        <dbReference type="ARBA" id="ARBA00022723"/>
    </source>
</evidence>
<dbReference type="InterPro" id="IPR027467">
    <property type="entry name" value="MopterinOxRdtase_cofactor_BS"/>
</dbReference>
<dbReference type="InterPro" id="IPR041854">
    <property type="entry name" value="BFD-like_2Fe2S-bd_dom_sf"/>
</dbReference>
<organism evidence="12 13">
    <name type="scientific">Crenobacter intestini</name>
    <dbReference type="NCBI Taxonomy" id="2563443"/>
    <lineage>
        <taxon>Bacteria</taxon>
        <taxon>Pseudomonadati</taxon>
        <taxon>Pseudomonadota</taxon>
        <taxon>Betaproteobacteria</taxon>
        <taxon>Neisseriales</taxon>
        <taxon>Neisseriaceae</taxon>
        <taxon>Crenobacter</taxon>
    </lineage>
</organism>
<dbReference type="InterPro" id="IPR050123">
    <property type="entry name" value="Prok_molybdopt-oxidoreductase"/>
</dbReference>
<evidence type="ECO:0000256" key="7">
    <source>
        <dbReference type="ARBA" id="ARBA00023002"/>
    </source>
</evidence>
<dbReference type="PANTHER" id="PTHR43105:SF9">
    <property type="entry name" value="NADPH-FE(3+) OXIDOREDUCTASE SUBUNIT ALPHA"/>
    <property type="match status" value="1"/>
</dbReference>
<dbReference type="InterPro" id="IPR006657">
    <property type="entry name" value="MoPterin_dinucl-bd_dom"/>
</dbReference>
<keyword evidence="13" id="KW-1185">Reference proteome</keyword>
<dbReference type="Gene3D" id="2.20.25.90">
    <property type="entry name" value="ADC-like domains"/>
    <property type="match status" value="1"/>
</dbReference>
<sequence>MASEDGGIGRTVASVCCYCGTGCGVSLTVKDGQLAAVDGDASHPANFGRLCSKGRTLGLTVRRDEARVLSAQLRRTRGAPLLAVPLTTALDAAADRLADIIRRDGPDAVAFYLSGQLLTEDYVVFNQLARGLVGTRHIDSNSRLCMSSAVSAYKASFGADAPPCSYEDLDFADCVLIAGANPAYAHPVLFRRLEEAKARRPGMKVVVIDPRRTDSAELADLHLAIAPGTDVVLFHAMLNQLVWDGLIDEAYVERHCEGYLEAKSRVREFTPELAAGVCGLAAADIVQAARWFGEAGAALSLYTMGLNQSAAGVDKNRALINLHLACGQLGKPGAGPFSLTGQPNAMGGREAGAMATLLPGHRDPDNAVHRAEVAAAWGVASLPAGPGLTAVELFDAVGAGRVKAVWIAATNPAASLPEQAKVRAALQKAELVIVSEAFAGTDTLAFADIVLPAATWPEKDGTLTNSERRVSRVRAALPPPGDAQADWQLACAVGTRLAARIAPERAHLFAYTAPADIFAGHAALTAGRDLDYSALSHALIDAQGPQQWPFRQGAGQVRLYTDGVFATEGGRARFAAPAYTPVADVVNAHFPLRLTSGRLRDQWHTAARTSLAAPLLRHVEAPALSMNPADLARLRLAPGALARVRSRRGELVLPVAAEEAVRAGHAFVPMHWGRAWMAGDGVNVLMNGALDPMSRQPELKHAAVAVTPANLGWQAEAFVAGDAPLLRGRLAHWLGAFPFAQLVAVADAGGGVWLRVAAQQAPDAALLSGLARDFGVTDADLKLDDAARGVLRRVALDAGRPRAWLLCGDTRARDALRDWADGGAAPQSAAALFGAATGARGRVVCACMGVREDAIDAAIGRGADLAGLKQELGCGTGCGSCVPEINGRLNRVCAV</sequence>
<dbReference type="GO" id="GO:0045333">
    <property type="term" value="P:cellular respiration"/>
    <property type="evidence" value="ECO:0007669"/>
    <property type="project" value="UniProtKB-ARBA"/>
</dbReference>
<dbReference type="CDD" id="cd02754">
    <property type="entry name" value="MopB_Nitrate-R-NapA-like"/>
    <property type="match status" value="1"/>
</dbReference>
<reference evidence="12 13" key="1">
    <citation type="submission" date="2019-04" db="EMBL/GenBank/DDBJ databases">
        <title>Crenobacter sp. nov.</title>
        <authorList>
            <person name="Shi S."/>
        </authorList>
    </citation>
    <scope>NUCLEOTIDE SEQUENCE [LARGE SCALE GENOMIC DNA]</scope>
    <source>
        <strain evidence="12 13">GY 70310</strain>
    </source>
</reference>